<evidence type="ECO:0000313" key="2">
    <source>
        <dbReference type="EMBL" id="ACL47899.1"/>
    </source>
</evidence>
<dbReference type="AlphaFoldDB" id="B8HZQ1"/>
<dbReference type="HOGENOM" id="CLU_2632232_0_0_3"/>
<gene>
    <name evidence="2" type="ordered locus">Cyan7425_5276</name>
</gene>
<feature type="region of interest" description="Disordered" evidence="1">
    <location>
        <begin position="1"/>
        <end position="77"/>
    </location>
</feature>
<organism evidence="2">
    <name type="scientific">Cyanothece sp. (strain PCC 7425 / ATCC 29141)</name>
    <dbReference type="NCBI Taxonomy" id="395961"/>
    <lineage>
        <taxon>Bacteria</taxon>
        <taxon>Bacillati</taxon>
        <taxon>Cyanobacteriota</taxon>
        <taxon>Cyanophyceae</taxon>
        <taxon>Gomontiellales</taxon>
        <taxon>Cyanothecaceae</taxon>
        <taxon>Cyanothece</taxon>
    </lineage>
</organism>
<sequence length="77" mass="8190">MNSSVIYERKPKETAAPDGDSDAEPSEKTVENSSPPPMENSQSKKESKPDGKSGSGNTNATTAWTAAQGPLRNVQIR</sequence>
<reference evidence="2" key="1">
    <citation type="submission" date="2009-01" db="EMBL/GenBank/DDBJ databases">
        <title>Complete sequence of plasmid3 Cyanothece sp. PCC 7425.</title>
        <authorList>
            <consortium name="US DOE Joint Genome Institute"/>
            <person name="Lucas S."/>
            <person name="Copeland A."/>
            <person name="Lapidus A."/>
            <person name="Glavina del Rio T."/>
            <person name="Dalin E."/>
            <person name="Tice H."/>
            <person name="Bruce D."/>
            <person name="Goodwin L."/>
            <person name="Pitluck S."/>
            <person name="Sims D."/>
            <person name="Meineke L."/>
            <person name="Brettin T."/>
            <person name="Detter J.C."/>
            <person name="Han C."/>
            <person name="Larimer F."/>
            <person name="Land M."/>
            <person name="Hauser L."/>
            <person name="Kyrpides N."/>
            <person name="Ovchinnikova G."/>
            <person name="Liberton M."/>
            <person name="Stoeckel J."/>
            <person name="Banerjee A."/>
            <person name="Singh A."/>
            <person name="Page L."/>
            <person name="Sato H."/>
            <person name="Zhao L."/>
            <person name="Sherman L."/>
            <person name="Pakrasi H."/>
            <person name="Richardson P."/>
        </authorList>
    </citation>
    <scope>NUCLEOTIDE SEQUENCE</scope>
    <source>
        <strain evidence="2">PCC 7425</strain>
        <plasmid evidence="2">pP742503</plasmid>
    </source>
</reference>
<protein>
    <submittedName>
        <fullName evidence="2">Uncharacterized protein</fullName>
    </submittedName>
</protein>
<keyword evidence="2" id="KW-0614">Plasmid</keyword>
<accession>B8HZQ1</accession>
<geneLocation type="plasmid" evidence="2">
    <name>pP742503</name>
</geneLocation>
<name>B8HZQ1_CYAP4</name>
<feature type="compositionally biased region" description="Basic and acidic residues" evidence="1">
    <location>
        <begin position="42"/>
        <end position="51"/>
    </location>
</feature>
<evidence type="ECO:0000256" key="1">
    <source>
        <dbReference type="SAM" id="MobiDB-lite"/>
    </source>
</evidence>
<proteinExistence type="predicted"/>
<dbReference type="EMBL" id="CP001347">
    <property type="protein sequence ID" value="ACL47899.1"/>
    <property type="molecule type" value="Genomic_DNA"/>
</dbReference>
<feature type="compositionally biased region" description="Low complexity" evidence="1">
    <location>
        <begin position="57"/>
        <end position="67"/>
    </location>
</feature>
<dbReference type="KEGG" id="cyn:Cyan7425_5276"/>